<evidence type="ECO:0000256" key="3">
    <source>
        <dbReference type="PROSITE-ProRule" id="PRU01278"/>
    </source>
</evidence>
<sequence length="205" mass="20469">MLTNALGEIEVLGLPAAIEAADVAVKSADVRLIGYETTDGAGMVTVKIEGQVSSVQSAIAAARSAAAQVSKVFAVSVIPRPNTQLGGVVLSPATVGLGAPTSVDQAAKQAAKQAAETKAVAEQEQQSATESKAVAEQEQTPVAEAKTAADADAVTAEQASEAGEGAEAKKSPAAAGAQGAKRTTSRSSSQKKTSVGDDKPQAEKK</sequence>
<dbReference type="InterPro" id="IPR000249">
    <property type="entry name" value="BMC_dom"/>
</dbReference>
<dbReference type="AlphaFoldDB" id="A0A375HYP9"/>
<dbReference type="InterPro" id="IPR050575">
    <property type="entry name" value="BMC_shell"/>
</dbReference>
<evidence type="ECO:0000313" key="6">
    <source>
        <dbReference type="EMBL" id="SPF67494.1"/>
    </source>
</evidence>
<evidence type="ECO:0000256" key="4">
    <source>
        <dbReference type="SAM" id="MobiDB-lite"/>
    </source>
</evidence>
<proteinExistence type="inferred from homology"/>
<protein>
    <submittedName>
        <fullName evidence="6">BMC domain</fullName>
    </submittedName>
</protein>
<evidence type="ECO:0000256" key="2">
    <source>
        <dbReference type="ARBA" id="ARBA00024446"/>
    </source>
</evidence>
<dbReference type="PANTHER" id="PTHR33941">
    <property type="entry name" value="PROPANEDIOL UTILIZATION PROTEIN PDUA"/>
    <property type="match status" value="1"/>
</dbReference>
<dbReference type="SMART" id="SM00877">
    <property type="entry name" value="BMC"/>
    <property type="match status" value="1"/>
</dbReference>
<gene>
    <name evidence="6" type="ORF">PROPJV5_0448</name>
</gene>
<dbReference type="GO" id="GO:0031469">
    <property type="term" value="C:bacterial microcompartment"/>
    <property type="evidence" value="ECO:0007669"/>
    <property type="project" value="UniProtKB-SubCell"/>
</dbReference>
<dbReference type="Pfam" id="PF00936">
    <property type="entry name" value="BMC"/>
    <property type="match status" value="1"/>
</dbReference>
<evidence type="ECO:0000256" key="1">
    <source>
        <dbReference type="ARBA" id="ARBA00024322"/>
    </source>
</evidence>
<dbReference type="Proteomes" id="UP000265962">
    <property type="component" value="Unassembled WGS sequence"/>
</dbReference>
<evidence type="ECO:0000313" key="7">
    <source>
        <dbReference type="Proteomes" id="UP000265962"/>
    </source>
</evidence>
<feature type="region of interest" description="Disordered" evidence="4">
    <location>
        <begin position="121"/>
        <end position="205"/>
    </location>
</feature>
<evidence type="ECO:0000259" key="5">
    <source>
        <dbReference type="PROSITE" id="PS51930"/>
    </source>
</evidence>
<feature type="compositionally biased region" description="Low complexity" evidence="4">
    <location>
        <begin position="142"/>
        <end position="193"/>
    </location>
</feature>
<feature type="compositionally biased region" description="Basic and acidic residues" evidence="4">
    <location>
        <begin position="194"/>
        <end position="205"/>
    </location>
</feature>
<dbReference type="CDD" id="cd07045">
    <property type="entry name" value="BMC_CcmK_like"/>
    <property type="match status" value="1"/>
</dbReference>
<comment type="subcellular location">
    <subcellularLocation>
        <location evidence="1">Bacterial microcompartment</location>
    </subcellularLocation>
</comment>
<dbReference type="EMBL" id="OMOH01000002">
    <property type="protein sequence ID" value="SPF67494.1"/>
    <property type="molecule type" value="Genomic_DNA"/>
</dbReference>
<dbReference type="InterPro" id="IPR037233">
    <property type="entry name" value="CcmK-like_sf"/>
</dbReference>
<dbReference type="SUPFAM" id="SSF143414">
    <property type="entry name" value="CcmK-like"/>
    <property type="match status" value="1"/>
</dbReference>
<dbReference type="InterPro" id="IPR044872">
    <property type="entry name" value="CcmK/CsoS1_BMC"/>
</dbReference>
<dbReference type="PANTHER" id="PTHR33941:SF11">
    <property type="entry name" value="BACTERIAL MICROCOMPARTMENT SHELL PROTEIN PDUJ"/>
    <property type="match status" value="1"/>
</dbReference>
<keyword evidence="7" id="KW-1185">Reference proteome</keyword>
<name>A0A375HYP9_9ACTN</name>
<comment type="similarity">
    <text evidence="3">Belongs to the bacterial microcompartments protein family.</text>
</comment>
<reference evidence="7" key="1">
    <citation type="submission" date="2018-02" db="EMBL/GenBank/DDBJ databases">
        <authorList>
            <person name="Hornung B."/>
        </authorList>
    </citation>
    <scope>NUCLEOTIDE SEQUENCE [LARGE SCALE GENOMIC DNA]</scope>
</reference>
<accession>A0A375HYP9</accession>
<dbReference type="Gene3D" id="3.30.70.1710">
    <property type="match status" value="1"/>
</dbReference>
<keyword evidence="2" id="KW-1283">Bacterial microcompartment</keyword>
<feature type="domain" description="BMC" evidence="5">
    <location>
        <begin position="5"/>
        <end position="90"/>
    </location>
</feature>
<organism evidence="6 7">
    <name type="scientific">Propionibacterium ruminifibrarum</name>
    <dbReference type="NCBI Taxonomy" id="1962131"/>
    <lineage>
        <taxon>Bacteria</taxon>
        <taxon>Bacillati</taxon>
        <taxon>Actinomycetota</taxon>
        <taxon>Actinomycetes</taxon>
        <taxon>Propionibacteriales</taxon>
        <taxon>Propionibacteriaceae</taxon>
        <taxon>Propionibacterium</taxon>
    </lineage>
</organism>
<dbReference type="RefSeq" id="WP_182858539.1">
    <property type="nucleotide sequence ID" value="NZ_OMOH01000002.1"/>
</dbReference>
<dbReference type="PROSITE" id="PS51930">
    <property type="entry name" value="BMC_2"/>
    <property type="match status" value="1"/>
</dbReference>